<evidence type="ECO:0000256" key="2">
    <source>
        <dbReference type="SAM" id="MobiDB-lite"/>
    </source>
</evidence>
<reference evidence="5" key="1">
    <citation type="submission" date="2016-10" db="EMBL/GenBank/DDBJ databases">
        <authorList>
            <person name="Varghese N."/>
            <person name="Submissions S."/>
        </authorList>
    </citation>
    <scope>NUCLEOTIDE SEQUENCE [LARGE SCALE GENOMIC DNA]</scope>
    <source>
        <strain evidence="5">ANC 5109</strain>
    </source>
</reference>
<proteinExistence type="predicted"/>
<evidence type="ECO:0000313" key="5">
    <source>
        <dbReference type="Proteomes" id="UP000199035"/>
    </source>
</evidence>
<feature type="compositionally biased region" description="Basic and acidic residues" evidence="2">
    <location>
        <begin position="802"/>
        <end position="813"/>
    </location>
</feature>
<name>A0A1H3MW53_9GAMM</name>
<feature type="coiled-coil region" evidence="1">
    <location>
        <begin position="702"/>
        <end position="748"/>
    </location>
</feature>
<evidence type="ECO:0000256" key="1">
    <source>
        <dbReference type="SAM" id="Coils"/>
    </source>
</evidence>
<dbReference type="Proteomes" id="UP000199035">
    <property type="component" value="Unassembled WGS sequence"/>
</dbReference>
<protein>
    <submittedName>
        <fullName evidence="4">Relaxase/Mobilisation nuclease domain-containing protein</fullName>
    </submittedName>
</protein>
<feature type="domain" description="MobA/VirD2-like nuclease" evidence="3">
    <location>
        <begin position="57"/>
        <end position="129"/>
    </location>
</feature>
<evidence type="ECO:0000259" key="3">
    <source>
        <dbReference type="Pfam" id="PF03432"/>
    </source>
</evidence>
<keyword evidence="5" id="KW-1185">Reference proteome</keyword>
<feature type="region of interest" description="Disordered" evidence="2">
    <location>
        <begin position="387"/>
        <end position="407"/>
    </location>
</feature>
<keyword evidence="1" id="KW-0175">Coiled coil</keyword>
<accession>A0A1H3MW53</accession>
<feature type="region of interest" description="Disordered" evidence="2">
    <location>
        <begin position="786"/>
        <end position="813"/>
    </location>
</feature>
<dbReference type="Pfam" id="PF03432">
    <property type="entry name" value="Relaxase"/>
    <property type="match status" value="1"/>
</dbReference>
<organism evidence="4 5">
    <name type="scientific">Acinetobacter kyonggiensis</name>
    <dbReference type="NCBI Taxonomy" id="595670"/>
    <lineage>
        <taxon>Bacteria</taxon>
        <taxon>Pseudomonadati</taxon>
        <taxon>Pseudomonadota</taxon>
        <taxon>Gammaproteobacteria</taxon>
        <taxon>Moraxellales</taxon>
        <taxon>Moraxellaceae</taxon>
        <taxon>Acinetobacter</taxon>
    </lineage>
</organism>
<evidence type="ECO:0000313" key="4">
    <source>
        <dbReference type="EMBL" id="SDY80690.1"/>
    </source>
</evidence>
<dbReference type="AlphaFoldDB" id="A0A1H3MW53"/>
<sequence length="813" mass="93223">MHIKFLNHGKGSAALASSYVLDELDHKGQVRAGVEVLRGDATTFNSICNSSPHVWKYTSGVIAWSKKDDPTPEQIEEVLAEFEKHAFAGLNPSQYHLFAVQHIDDDGSKHIHILVPRLDLESGKHLNIAPPGHESYFDPLRDYFNTKYQWSRPDDLSWSNTTQEPNHVAKINKNAEKIIPEQDLEKMRKKQFCRFVDMHIRKMLKAGEIENRADILAEIECFKGVQSIKPSKEFLAVTLDNGITHRLKGDFYFENFEIRAYTERLREAAASRATPAELRSAIREADELVAASRAKRATYNQKHYYFKQGRDYDNSRTIEFKLDFDRDREPFTPSPKNGYSELPGVTTSTPKAAIEYRPIETSNSFSLHPFLTNGNRQRIQQYFNRHQQLTSPSPSPSRASDSGSAGAIAAQDSLSNHGKLGHSTKDLRHLGESSFWNVDVFNRFISQLSVQYVPKDNRQSKPSNSQLSAHDAAGEIIHADRNRQDFSGTKQFVDATEQLVSRTEPVLSRTKQLVSTAKQLFVSANQFLESHREHLQRLNRDSENIDHRAENANFQAETGRIFRDIVKGLSEKLASPLGSTVHYSIEQSEFGKYCHRISGEKSRSIAVEARADACESRLLQRYRDAERASNFACEHHRIFKSFNQDFEQLTQDLADFRPKPKPATQFSNLRTDGYYPGYVASHRELSAQQEQAYQNKNVLLLIKFTEKKAKNLDEYMKRARKMLHSNDYQRIEEIIKNDRKMLRHLECEVILAPRNSHLKEQRASYHACLETFGEITNNFQAILSPTPTQQSQVKEQSYQPEPPRDSNLDLDFR</sequence>
<feature type="compositionally biased region" description="Polar residues" evidence="2">
    <location>
        <begin position="786"/>
        <end position="799"/>
    </location>
</feature>
<feature type="compositionally biased region" description="Low complexity" evidence="2">
    <location>
        <begin position="396"/>
        <end position="407"/>
    </location>
</feature>
<gene>
    <name evidence="4" type="ORF">SAMN05421643_13212</name>
</gene>
<dbReference type="EMBL" id="FNPK01000032">
    <property type="protein sequence ID" value="SDY80690.1"/>
    <property type="molecule type" value="Genomic_DNA"/>
</dbReference>
<dbReference type="InterPro" id="IPR005094">
    <property type="entry name" value="Endonuclease_MobA/VirD2"/>
</dbReference>
<feature type="region of interest" description="Disordered" evidence="2">
    <location>
        <begin position="326"/>
        <end position="346"/>
    </location>
</feature>